<sequence>MNTELGSGSLNFLGVSIVIPVYEQPDLLTEALDSVRAQTFNNFEAIVVDDNSDTNIQPIVDRYGDWARLIVHDVNEGAAEARNTGIEASHGTYIAFLDADDVWHPTKLEKQYAVFEESNEELGLVYTGFVQKEIDGTEWVRHPEEAGDIYLKELERDRIHPTSTVMIRRECLDSVGVFDSSLSSRQDYDLWIRITEHYDVGYVDDLLVEKREQSDSISKNFDSRIQGDLTVFEKVRERVANQDFLTRTRVLSYHHHVIGRDYESNGNRWKALQHLALAILRYPVRPISWAMFVIALLGIDRNGQLLTLAKNYIR</sequence>
<dbReference type="KEGG" id="halu:HUG12_17345"/>
<keyword evidence="3" id="KW-1185">Reference proteome</keyword>
<dbReference type="RefSeq" id="WP_179269983.1">
    <property type="nucleotide sequence ID" value="NZ_CP058579.1"/>
</dbReference>
<dbReference type="PANTHER" id="PTHR22916">
    <property type="entry name" value="GLYCOSYLTRANSFERASE"/>
    <property type="match status" value="1"/>
</dbReference>
<dbReference type="AlphaFoldDB" id="A0A7D5QCX2"/>
<proteinExistence type="predicted"/>
<dbReference type="GO" id="GO:0016758">
    <property type="term" value="F:hexosyltransferase activity"/>
    <property type="evidence" value="ECO:0007669"/>
    <property type="project" value="UniProtKB-ARBA"/>
</dbReference>
<dbReference type="Pfam" id="PF00535">
    <property type="entry name" value="Glycos_transf_2"/>
    <property type="match status" value="1"/>
</dbReference>
<dbReference type="CDD" id="cd00761">
    <property type="entry name" value="Glyco_tranf_GTA_type"/>
    <property type="match status" value="1"/>
</dbReference>
<evidence type="ECO:0000313" key="2">
    <source>
        <dbReference type="EMBL" id="QLG63399.1"/>
    </source>
</evidence>
<dbReference type="EMBL" id="CP058579">
    <property type="protein sequence ID" value="QLG63399.1"/>
    <property type="molecule type" value="Genomic_DNA"/>
</dbReference>
<evidence type="ECO:0000313" key="3">
    <source>
        <dbReference type="Proteomes" id="UP000509626"/>
    </source>
</evidence>
<reference evidence="2 3" key="1">
    <citation type="submission" date="2020-06" db="EMBL/GenBank/DDBJ databases">
        <title>NJ-3-1, isolated from saline soil.</title>
        <authorList>
            <person name="Cui H.L."/>
            <person name="Shi X."/>
        </authorList>
    </citation>
    <scope>NUCLEOTIDE SEQUENCE [LARGE SCALE GENOMIC DNA]</scope>
    <source>
        <strain evidence="2 3">NJ-3-1</strain>
    </source>
</reference>
<organism evidence="2 3">
    <name type="scientific">Halorarum salinum</name>
    <dbReference type="NCBI Taxonomy" id="2743089"/>
    <lineage>
        <taxon>Archaea</taxon>
        <taxon>Methanobacteriati</taxon>
        <taxon>Methanobacteriota</taxon>
        <taxon>Stenosarchaea group</taxon>
        <taxon>Halobacteria</taxon>
        <taxon>Halobacteriales</taxon>
        <taxon>Haloferacaceae</taxon>
        <taxon>Halorarum</taxon>
    </lineage>
</organism>
<dbReference type="Gene3D" id="3.90.550.10">
    <property type="entry name" value="Spore Coat Polysaccharide Biosynthesis Protein SpsA, Chain A"/>
    <property type="match status" value="1"/>
</dbReference>
<dbReference type="OrthoDB" id="46222at2157"/>
<evidence type="ECO:0000259" key="1">
    <source>
        <dbReference type="Pfam" id="PF00535"/>
    </source>
</evidence>
<dbReference type="Proteomes" id="UP000509626">
    <property type="component" value="Chromosome"/>
</dbReference>
<dbReference type="SUPFAM" id="SSF53448">
    <property type="entry name" value="Nucleotide-diphospho-sugar transferases"/>
    <property type="match status" value="1"/>
</dbReference>
<keyword evidence="2" id="KW-0808">Transferase</keyword>
<dbReference type="PANTHER" id="PTHR22916:SF3">
    <property type="entry name" value="UDP-GLCNAC:BETAGAL BETA-1,3-N-ACETYLGLUCOSAMINYLTRANSFERASE-LIKE PROTEIN 1"/>
    <property type="match status" value="1"/>
</dbReference>
<accession>A0A7D5QCX2</accession>
<protein>
    <submittedName>
        <fullName evidence="2">Glycosyltransferase family 2 protein</fullName>
    </submittedName>
</protein>
<gene>
    <name evidence="2" type="ORF">HUG12_17345</name>
</gene>
<name>A0A7D5QCX2_9EURY</name>
<dbReference type="GeneID" id="56039262"/>
<dbReference type="InterPro" id="IPR001173">
    <property type="entry name" value="Glyco_trans_2-like"/>
</dbReference>
<dbReference type="InterPro" id="IPR029044">
    <property type="entry name" value="Nucleotide-diphossugar_trans"/>
</dbReference>
<feature type="domain" description="Glycosyltransferase 2-like" evidence="1">
    <location>
        <begin position="16"/>
        <end position="145"/>
    </location>
</feature>